<reference evidence="1" key="1">
    <citation type="submission" date="2022-04" db="EMBL/GenBank/DDBJ databases">
        <title>A functionally conserved STORR gene fusion in Papaver species that diverged 16.8 million years ago.</title>
        <authorList>
            <person name="Catania T."/>
        </authorList>
    </citation>
    <scope>NUCLEOTIDE SEQUENCE</scope>
    <source>
        <strain evidence="1">S-188037</strain>
    </source>
</reference>
<dbReference type="EMBL" id="JAJJMB010010276">
    <property type="protein sequence ID" value="KAI3910096.1"/>
    <property type="molecule type" value="Genomic_DNA"/>
</dbReference>
<organism evidence="1 2">
    <name type="scientific">Papaver atlanticum</name>
    <dbReference type="NCBI Taxonomy" id="357466"/>
    <lineage>
        <taxon>Eukaryota</taxon>
        <taxon>Viridiplantae</taxon>
        <taxon>Streptophyta</taxon>
        <taxon>Embryophyta</taxon>
        <taxon>Tracheophyta</taxon>
        <taxon>Spermatophyta</taxon>
        <taxon>Magnoliopsida</taxon>
        <taxon>Ranunculales</taxon>
        <taxon>Papaveraceae</taxon>
        <taxon>Papaveroideae</taxon>
        <taxon>Papaver</taxon>
    </lineage>
</organism>
<keyword evidence="2" id="KW-1185">Reference proteome</keyword>
<gene>
    <name evidence="1" type="ORF">MKW98_014481</name>
</gene>
<proteinExistence type="predicted"/>
<name>A0AAD4SL00_9MAGN</name>
<evidence type="ECO:0000313" key="1">
    <source>
        <dbReference type="EMBL" id="KAI3910096.1"/>
    </source>
</evidence>
<accession>A0AAD4SL00</accession>
<dbReference type="AlphaFoldDB" id="A0AAD4SL00"/>
<protein>
    <submittedName>
        <fullName evidence="1">Uncharacterized protein</fullName>
    </submittedName>
</protein>
<dbReference type="Proteomes" id="UP001202328">
    <property type="component" value="Unassembled WGS sequence"/>
</dbReference>
<evidence type="ECO:0000313" key="2">
    <source>
        <dbReference type="Proteomes" id="UP001202328"/>
    </source>
</evidence>
<sequence length="99" mass="11457">MLFNNNHGKRLVVHWISLSASYIVTKKHFSESFSESLCSCTLSNNRDSGKGGGSWKIPFHTECEFRHLASKDGKMLMSRRVQVYHQNLFKHERTAVERT</sequence>
<comment type="caution">
    <text evidence="1">The sequence shown here is derived from an EMBL/GenBank/DDBJ whole genome shotgun (WGS) entry which is preliminary data.</text>
</comment>